<feature type="transmembrane region" description="Helical" evidence="12">
    <location>
        <begin position="1283"/>
        <end position="1309"/>
    </location>
</feature>
<evidence type="ECO:0000256" key="2">
    <source>
        <dbReference type="ARBA" id="ARBA00022448"/>
    </source>
</evidence>
<dbReference type="OMA" id="HTTCYDE"/>
<keyword evidence="7" id="KW-0406">Ion transport</keyword>
<dbReference type="GO" id="GO:0005509">
    <property type="term" value="F:calcium ion binding"/>
    <property type="evidence" value="ECO:0007669"/>
    <property type="project" value="InterPro"/>
</dbReference>
<feature type="transmembrane region" description="Helical" evidence="12">
    <location>
        <begin position="172"/>
        <end position="201"/>
    </location>
</feature>
<evidence type="ECO:0000259" key="13">
    <source>
        <dbReference type="PROSITE" id="PS50222"/>
    </source>
</evidence>
<sequence length="1708" mass="190894">MGIGAPAQMATLMQRTSLGRTYREVKKVQRIALGCLTIKHPLRRVCIKIFQSPWFDRIVILVVCFNTVILGLVDYSQAWAEGPNPNVGYNHFIELFNSISLYFFAAEMAVKIVAMGLIFGEGAYLSNNWNRLDFVIVISGMLNWLNIRVGFIRVLRVLRPLRTLHSFPGLKILTNSLLASLPALGNVAILLSFSYIVFAILGMEIWRGGFHPRCRVTPFPIALPFDLATAPVGAYPVSQAYLNQVLANPSWYRCNKTAGVPYEVNDSWAQPVGCFWPLDTDVDPTLYTRYCVAAGEVGRQCGPGTWCGSNYDNDGQPRFLDIATHEWSYSIMAQPSFTPNLNFGFTNFDNLGNTFMIILQVVTASGWMALTEMTQCAGNPAVAAIYFNALLFFGMCFLLQLNMAVLCTEFDKAKENQEKMARQKEAALMAELHATIKSRLSTVQSQAIATNKTGEPNVVVAAHPDHQHLGDIVVGSAASRHITMLRAAAKKLVLNDNFRQFGLAVTVGNIFVMSLNHANQTEAFVYNSEIVNFAFLLYFVWESSVKMLGIGLGPFWRDKFNRFDALTVLLGIIEFATNPPTFIDGTPGGPGAFTSFRALRALKIARAWKGLNKLLTAIMKSFGEILNFLFFLVIFCYIFALLGMEIFATKYQFDENNLALPYNNTNPTSQLHRSNYDSMTWAVFTVFQVITYDNFPSVTYDGWISVGWASPVYHAAIIVLGVWIVMNMFLAILVGACMDDDEGDSTETVLDDARDDDGDAPPPGHVVRNVRRAKRAMLQLLTFFDATVYDPIVEEKAAHAKFHLNKGASLFVFAPNNVIRASCVALLKRREWSWFISLSVFVSCIFTAIDTPLLDPNSALGQSIAVSNNLFAILFSVELCLNVIAKGLLFGKDAYVKDAWRLLDGFIVTVSVLPYMIGGGNGALSALRALRGLRALRPLRVINKLPQLKIVVNTLFRCIPDIINALVFFIFMLFIFGLMGVTFFKGAFNSCSVSPYTYTAFPPIDTMTYPVAWSNMTASQRAPYAAVWNTTGCGPFADDYKPTSKQICLCFAATHKTTWDPVVPQKFDNILWAVGGLYELTTMEAWSLAAMAGVDATGEDMQPIINTNVVNLRPWQACVDATGEDMQPIINTNLWMILWWWLYMIVCAWFVTNLFIGILCDSFCRESYGAVVTEEQIKWIKLQKKVLALAPQVYYPSPKDPFRKRCFQIVHYRYTEYFVTACIFLNILTMCMDQYGDSVAFQDGLAVSNYVFTGVFAVEAFLKLNAFGWAYFDDAWNRFDLMIVVFTVISILLPFFTKSLSLGTAITVVRVFRVGRALRLIKQAKTMKNLIDTLIVSLPAVVNVTSLLMLLFYIYSALGVQFFAKVALNDELIHKYQNFQNFFRALQALIGYSTGENWNNFTWEVYYTVPASNPNCVDRPYNASMCGFNDTEFDCIPLDGCGTWGIIPYMYSMYLIIGYLGMNLFSGIVIDAIGDSSTDSPVNANTLAEFAERWADFDPRGSGLITAEELADFLYTVYPPFGFKAVPGFTRRRVVIAIGQLDIPIYDKVYVHFKDVPRALVTRVLAEGDPAKHAEINKLMDQMGINKQFEEIWHRRRGKKQKERLLQREVGPVKEYSASVVIQRFLTKSKLQRQHARSTTSRHLATGTSQTGMHPDESGVPPPLDMDQAPDSAATDGLEPSQNRRDMNLESMEGPDAGETSGSAAASP</sequence>
<feature type="transmembrane region" description="Helical" evidence="12">
    <location>
        <begin position="1137"/>
        <end position="1159"/>
    </location>
</feature>
<feature type="transmembrane region" description="Helical" evidence="12">
    <location>
        <begin position="902"/>
        <end position="924"/>
    </location>
</feature>
<feature type="transmembrane region" description="Helical" evidence="12">
    <location>
        <begin position="712"/>
        <end position="734"/>
    </location>
</feature>
<feature type="transmembrane region" description="Helical" evidence="12">
    <location>
        <begin position="1217"/>
        <end position="1235"/>
    </location>
</feature>
<feature type="transmembrane region" description="Helical" evidence="12">
    <location>
        <begin position="58"/>
        <end position="79"/>
    </location>
</feature>
<dbReference type="InterPro" id="IPR002048">
    <property type="entry name" value="EF_hand_dom"/>
</dbReference>
<dbReference type="GeneID" id="24132776"/>
<evidence type="ECO:0000313" key="14">
    <source>
        <dbReference type="EMBL" id="KDO23981.1"/>
    </source>
</evidence>
<dbReference type="InterPro" id="IPR043203">
    <property type="entry name" value="VGCC_Ca_Na"/>
</dbReference>
<name>A0A067CBQ3_SAPPC</name>
<reference evidence="14 15" key="1">
    <citation type="journal article" date="2013" name="PLoS Genet.">
        <title>Distinctive expansion of potential virulence genes in the genome of the oomycete fish pathogen Saprolegnia parasitica.</title>
        <authorList>
            <person name="Jiang R.H."/>
            <person name="de Bruijn I."/>
            <person name="Haas B.J."/>
            <person name="Belmonte R."/>
            <person name="Lobach L."/>
            <person name="Christie J."/>
            <person name="van den Ackerveken G."/>
            <person name="Bottin A."/>
            <person name="Bulone V."/>
            <person name="Diaz-Moreno S.M."/>
            <person name="Dumas B."/>
            <person name="Fan L."/>
            <person name="Gaulin E."/>
            <person name="Govers F."/>
            <person name="Grenville-Briggs L.J."/>
            <person name="Horner N.R."/>
            <person name="Levin J.Z."/>
            <person name="Mammella M."/>
            <person name="Meijer H.J."/>
            <person name="Morris P."/>
            <person name="Nusbaum C."/>
            <person name="Oome S."/>
            <person name="Phillips A.J."/>
            <person name="van Rooyen D."/>
            <person name="Rzeszutek E."/>
            <person name="Saraiva M."/>
            <person name="Secombes C.J."/>
            <person name="Seidl M.F."/>
            <person name="Snel B."/>
            <person name="Stassen J.H."/>
            <person name="Sykes S."/>
            <person name="Tripathy S."/>
            <person name="van den Berg H."/>
            <person name="Vega-Arreguin J.C."/>
            <person name="Wawra S."/>
            <person name="Young S.K."/>
            <person name="Zeng Q."/>
            <person name="Dieguez-Uribeondo J."/>
            <person name="Russ C."/>
            <person name="Tyler B.M."/>
            <person name="van West P."/>
        </authorList>
    </citation>
    <scope>NUCLEOTIDE SEQUENCE [LARGE SCALE GENOMIC DNA]</scope>
    <source>
        <strain evidence="14 15">CBS 223.65</strain>
    </source>
</reference>
<feature type="transmembrane region" description="Helical" evidence="12">
    <location>
        <begin position="132"/>
        <end position="152"/>
    </location>
</feature>
<keyword evidence="6 12" id="KW-1133">Transmembrane helix</keyword>
<feature type="domain" description="EF-hand" evidence="13">
    <location>
        <begin position="1485"/>
        <end position="1520"/>
    </location>
</feature>
<evidence type="ECO:0000256" key="12">
    <source>
        <dbReference type="SAM" id="Phobius"/>
    </source>
</evidence>
<keyword evidence="3 12" id="KW-0812">Transmembrane</keyword>
<comment type="subcellular location">
    <subcellularLocation>
        <location evidence="1">Membrane</location>
        <topology evidence="1">Multi-pass membrane protein</topology>
    </subcellularLocation>
</comment>
<feature type="transmembrane region" description="Helical" evidence="12">
    <location>
        <begin position="1247"/>
        <end position="1271"/>
    </location>
</feature>
<dbReference type="Pfam" id="PF16905">
    <property type="entry name" value="GPHH"/>
    <property type="match status" value="1"/>
</dbReference>
<feature type="transmembrane region" description="Helical" evidence="12">
    <location>
        <begin position="351"/>
        <end position="370"/>
    </location>
</feature>
<keyword evidence="10" id="KW-0407">Ion channel</keyword>
<dbReference type="KEGG" id="spar:SPRG_10678"/>
<keyword evidence="9" id="KW-0325">Glycoprotein</keyword>
<dbReference type="OrthoDB" id="431720at2759"/>
<feature type="region of interest" description="Disordered" evidence="11">
    <location>
        <begin position="745"/>
        <end position="764"/>
    </location>
</feature>
<keyword evidence="8 12" id="KW-0472">Membrane</keyword>
<dbReference type="PROSITE" id="PS50222">
    <property type="entry name" value="EF_HAND_2"/>
    <property type="match status" value="1"/>
</dbReference>
<feature type="transmembrane region" description="Helical" evidence="12">
    <location>
        <begin position="625"/>
        <end position="648"/>
    </location>
</feature>
<dbReference type="Gene3D" id="1.10.238.10">
    <property type="entry name" value="EF-hand"/>
    <property type="match status" value="1"/>
</dbReference>
<keyword evidence="15" id="KW-1185">Reference proteome</keyword>
<dbReference type="Proteomes" id="UP000030745">
    <property type="component" value="Unassembled WGS sequence"/>
</dbReference>
<evidence type="ECO:0000256" key="6">
    <source>
        <dbReference type="ARBA" id="ARBA00022989"/>
    </source>
</evidence>
<organism evidence="14 15">
    <name type="scientific">Saprolegnia parasitica (strain CBS 223.65)</name>
    <dbReference type="NCBI Taxonomy" id="695850"/>
    <lineage>
        <taxon>Eukaryota</taxon>
        <taxon>Sar</taxon>
        <taxon>Stramenopiles</taxon>
        <taxon>Oomycota</taxon>
        <taxon>Saprolegniomycetes</taxon>
        <taxon>Saprolegniales</taxon>
        <taxon>Saprolegniaceae</taxon>
        <taxon>Saprolegnia</taxon>
    </lineage>
</organism>
<feature type="region of interest" description="Disordered" evidence="11">
    <location>
        <begin position="1631"/>
        <end position="1708"/>
    </location>
</feature>
<feature type="compositionally biased region" description="Acidic residues" evidence="11">
    <location>
        <begin position="745"/>
        <end position="759"/>
    </location>
</feature>
<keyword evidence="4" id="KW-0677">Repeat</keyword>
<dbReference type="STRING" id="695850.A0A067CBQ3"/>
<dbReference type="SUPFAM" id="SSF81324">
    <property type="entry name" value="Voltage-gated potassium channels"/>
    <property type="match status" value="4"/>
</dbReference>
<protein>
    <recommendedName>
        <fullName evidence="13">EF-hand domain-containing protein</fullName>
    </recommendedName>
</protein>
<keyword evidence="2" id="KW-0813">Transport</keyword>
<feature type="compositionally biased region" description="Polar residues" evidence="11">
    <location>
        <begin position="1637"/>
        <end position="1652"/>
    </location>
</feature>
<feature type="transmembrane region" description="Helical" evidence="12">
    <location>
        <begin position="501"/>
        <end position="518"/>
    </location>
</feature>
<feature type="transmembrane region" description="Helical" evidence="12">
    <location>
        <begin position="382"/>
        <end position="407"/>
    </location>
</feature>
<dbReference type="Gene3D" id="1.20.120.350">
    <property type="entry name" value="Voltage-gated potassium channels. Chain C"/>
    <property type="match status" value="4"/>
</dbReference>
<evidence type="ECO:0000256" key="3">
    <source>
        <dbReference type="ARBA" id="ARBA00022692"/>
    </source>
</evidence>
<feature type="transmembrane region" description="Helical" evidence="12">
    <location>
        <begin position="99"/>
        <end position="120"/>
    </location>
</feature>
<gene>
    <name evidence="14" type="ORF">SPRG_10678</name>
</gene>
<dbReference type="Gene3D" id="1.10.287.70">
    <property type="match status" value="4"/>
</dbReference>
<evidence type="ECO:0000313" key="15">
    <source>
        <dbReference type="Proteomes" id="UP000030745"/>
    </source>
</evidence>
<evidence type="ECO:0000256" key="10">
    <source>
        <dbReference type="ARBA" id="ARBA00023303"/>
    </source>
</evidence>
<evidence type="ECO:0000256" key="7">
    <source>
        <dbReference type="ARBA" id="ARBA00023065"/>
    </source>
</evidence>
<evidence type="ECO:0000256" key="5">
    <source>
        <dbReference type="ARBA" id="ARBA00022882"/>
    </source>
</evidence>
<evidence type="ECO:0000256" key="8">
    <source>
        <dbReference type="ARBA" id="ARBA00023136"/>
    </source>
</evidence>
<dbReference type="PANTHER" id="PTHR10037:SF62">
    <property type="entry name" value="SODIUM CHANNEL PROTEIN 60E"/>
    <property type="match status" value="1"/>
</dbReference>
<evidence type="ECO:0000256" key="9">
    <source>
        <dbReference type="ARBA" id="ARBA00023180"/>
    </source>
</evidence>
<evidence type="ECO:0000256" key="1">
    <source>
        <dbReference type="ARBA" id="ARBA00004141"/>
    </source>
</evidence>
<dbReference type="PANTHER" id="PTHR10037">
    <property type="entry name" value="VOLTAGE-GATED CATION CHANNEL CALCIUM AND SODIUM"/>
    <property type="match status" value="1"/>
</dbReference>
<feature type="transmembrane region" description="Helical" evidence="12">
    <location>
        <begin position="1330"/>
        <end position="1355"/>
    </location>
</feature>
<dbReference type="InterPro" id="IPR031649">
    <property type="entry name" value="GPHH_dom"/>
</dbReference>
<dbReference type="InterPro" id="IPR027359">
    <property type="entry name" value="Volt_channel_dom_sf"/>
</dbReference>
<dbReference type="VEuPathDB" id="FungiDB:SPRG_10678"/>
<proteinExistence type="predicted"/>
<evidence type="ECO:0000256" key="11">
    <source>
        <dbReference type="SAM" id="MobiDB-lite"/>
    </source>
</evidence>
<dbReference type="InterPro" id="IPR005821">
    <property type="entry name" value="Ion_trans_dom"/>
</dbReference>
<dbReference type="GO" id="GO:0022843">
    <property type="term" value="F:voltage-gated monoatomic cation channel activity"/>
    <property type="evidence" value="ECO:0007669"/>
    <property type="project" value="UniProtKB-ARBA"/>
</dbReference>
<accession>A0A067CBQ3</accession>
<dbReference type="GO" id="GO:0005248">
    <property type="term" value="F:voltage-gated sodium channel activity"/>
    <property type="evidence" value="ECO:0007669"/>
    <property type="project" value="TreeGrafter"/>
</dbReference>
<dbReference type="Pfam" id="PF00520">
    <property type="entry name" value="Ion_trans"/>
    <property type="match status" value="4"/>
</dbReference>
<keyword evidence="5" id="KW-0851">Voltage-gated channel</keyword>
<feature type="transmembrane region" description="Helical" evidence="12">
    <location>
        <begin position="832"/>
        <end position="849"/>
    </location>
</feature>
<dbReference type="RefSeq" id="XP_012205302.1">
    <property type="nucleotide sequence ID" value="XM_012349912.1"/>
</dbReference>
<evidence type="ECO:0000256" key="4">
    <source>
        <dbReference type="ARBA" id="ARBA00022737"/>
    </source>
</evidence>
<feature type="transmembrane region" description="Helical" evidence="12">
    <location>
        <begin position="869"/>
        <end position="890"/>
    </location>
</feature>
<dbReference type="FunFam" id="1.20.120.350:FF:000009">
    <property type="entry name" value="Voltage-dependent T-type calcium channel subunit alpha"/>
    <property type="match status" value="1"/>
</dbReference>
<dbReference type="EMBL" id="KK583247">
    <property type="protein sequence ID" value="KDO23981.1"/>
    <property type="molecule type" value="Genomic_DNA"/>
</dbReference>
<feature type="transmembrane region" description="Helical" evidence="12">
    <location>
        <begin position="962"/>
        <end position="984"/>
    </location>
</feature>
<dbReference type="GO" id="GO:0001518">
    <property type="term" value="C:voltage-gated sodium channel complex"/>
    <property type="evidence" value="ECO:0007669"/>
    <property type="project" value="TreeGrafter"/>
</dbReference>